<dbReference type="GO" id="GO:0005743">
    <property type="term" value="C:mitochondrial inner membrane"/>
    <property type="evidence" value="ECO:0007669"/>
    <property type="project" value="UniProtKB-SubCell"/>
</dbReference>
<dbReference type="AlphaFoldDB" id="A0AAF0DZF0"/>
<keyword evidence="11" id="KW-0999">Mitochondrion inner membrane</keyword>
<comment type="catalytic activity">
    <reaction evidence="1">
        <text>Thiol-dependent hydrolysis of ester, thioester, amide, peptide and isopeptide bonds formed by the C-terminal Gly of ubiquitin (a 76-residue protein attached to proteins as an intracellular targeting signal).</text>
        <dbReference type="EC" id="3.4.19.12"/>
    </reaction>
</comment>
<evidence type="ECO:0000256" key="1">
    <source>
        <dbReference type="ARBA" id="ARBA00000707"/>
    </source>
</evidence>
<dbReference type="Gene3D" id="4.10.320.60">
    <property type="match status" value="1"/>
</dbReference>
<dbReference type="GO" id="GO:0016579">
    <property type="term" value="P:protein deubiquitination"/>
    <property type="evidence" value="ECO:0007669"/>
    <property type="project" value="InterPro"/>
</dbReference>
<evidence type="ECO:0000256" key="21">
    <source>
        <dbReference type="SAM" id="MobiDB-lite"/>
    </source>
</evidence>
<dbReference type="Proteomes" id="UP001214603">
    <property type="component" value="Chromosome 2"/>
</dbReference>
<name>A0AAF0DZF0_9BASI</name>
<dbReference type="InterPro" id="IPR001763">
    <property type="entry name" value="Rhodanese-like_dom"/>
</dbReference>
<comment type="subcellular location">
    <subcellularLocation>
        <location evidence="4">Mitochondrion inner membrane</location>
        <topology evidence="4">Single-pass membrane protein</topology>
    </subcellularLocation>
</comment>
<dbReference type="InterPro" id="IPR050185">
    <property type="entry name" value="Ub_carboxyl-term_hydrolase"/>
</dbReference>
<dbReference type="PROSITE" id="PS00972">
    <property type="entry name" value="USP_1"/>
    <property type="match status" value="1"/>
</dbReference>
<dbReference type="PROSITE" id="PS00973">
    <property type="entry name" value="USP_2"/>
    <property type="match status" value="1"/>
</dbReference>
<dbReference type="Pfam" id="PF00443">
    <property type="entry name" value="UCH"/>
    <property type="match status" value="1"/>
</dbReference>
<evidence type="ECO:0000256" key="17">
    <source>
        <dbReference type="ARBA" id="ARBA00023128"/>
    </source>
</evidence>
<dbReference type="GO" id="GO:0016972">
    <property type="term" value="F:thiol oxidase activity"/>
    <property type="evidence" value="ECO:0007669"/>
    <property type="project" value="UniProtKB-EC"/>
</dbReference>
<evidence type="ECO:0000256" key="13">
    <source>
        <dbReference type="ARBA" id="ARBA00022807"/>
    </source>
</evidence>
<dbReference type="InterPro" id="IPR018200">
    <property type="entry name" value="USP_CS"/>
</dbReference>
<dbReference type="SUPFAM" id="SSF54001">
    <property type="entry name" value="Cysteine proteinases"/>
    <property type="match status" value="1"/>
</dbReference>
<keyword evidence="19" id="KW-1015">Disulfide bond</keyword>
<keyword evidence="13" id="KW-0788">Thiol protease</keyword>
<evidence type="ECO:0000256" key="8">
    <source>
        <dbReference type="ARBA" id="ARBA00022670"/>
    </source>
</evidence>
<keyword evidence="8" id="KW-0645">Protease</keyword>
<evidence type="ECO:0000259" key="22">
    <source>
        <dbReference type="PROSITE" id="PS50206"/>
    </source>
</evidence>
<feature type="region of interest" description="Disordered" evidence="21">
    <location>
        <begin position="997"/>
        <end position="1024"/>
    </location>
</feature>
<reference evidence="25" key="1">
    <citation type="submission" date="2023-03" db="EMBL/GenBank/DDBJ databases">
        <title>Mating type loci evolution in Malassezia.</title>
        <authorList>
            <person name="Coelho M.A."/>
        </authorList>
    </citation>
    <scope>NUCLEOTIDE SEQUENCE</scope>
    <source>
        <strain evidence="25">CBS 7876</strain>
    </source>
</reference>
<feature type="region of interest" description="Disordered" evidence="21">
    <location>
        <begin position="441"/>
        <end position="474"/>
    </location>
</feature>
<dbReference type="InterPro" id="IPR001394">
    <property type="entry name" value="Peptidase_C19_UCH"/>
</dbReference>
<dbReference type="InterPro" id="IPR028889">
    <property type="entry name" value="USP"/>
</dbReference>
<accession>A0AAF0DZF0</accession>
<keyword evidence="18" id="KW-0472">Membrane</keyword>
<evidence type="ECO:0000256" key="14">
    <source>
        <dbReference type="ARBA" id="ARBA00022827"/>
    </source>
</evidence>
<gene>
    <name evidence="25" type="primary">DOA4</name>
    <name evidence="25" type="ORF">MOBT1_001124</name>
</gene>
<dbReference type="Pfam" id="PF08969">
    <property type="entry name" value="USP8_dimer"/>
    <property type="match status" value="1"/>
</dbReference>
<evidence type="ECO:0000256" key="5">
    <source>
        <dbReference type="ARBA" id="ARBA00008370"/>
    </source>
</evidence>
<dbReference type="Gene3D" id="1.20.120.310">
    <property type="entry name" value="ERV/ALR sulfhydryl oxidase domain"/>
    <property type="match status" value="1"/>
</dbReference>
<evidence type="ECO:0000256" key="15">
    <source>
        <dbReference type="ARBA" id="ARBA00022989"/>
    </source>
</evidence>
<dbReference type="InterPro" id="IPR038765">
    <property type="entry name" value="Papain-like_cys_pep_sf"/>
</dbReference>
<comment type="function">
    <text evidence="3">Required for the assembly of the mitochondrial respiratory chain complex IV (CIV), also known as cytochrome c oxidase. May participate in merging the COX1 and COX2 assembly lines.</text>
</comment>
<comment type="cofactor">
    <cofactor evidence="2 20">
        <name>FAD</name>
        <dbReference type="ChEBI" id="CHEBI:57692"/>
    </cofactor>
</comment>
<sequence length="1175" mass="128428">MDDAGDRRGARTAHRSPSHPANLRKQVRLQLDPSFSVKSYIGAAATLLEKAQMADAQGNLESAFVHYLTTASVASFVPKHAEWAEVKRQRGATFLAYQELMNRTPEIVRRSQAIEAELKAREERTMPEPDATDELARKLAALRADSDGHGGRTSPDKLASGRTSPWKPPSGRLSPEKLASGRTSPWKPPSGRLSPEKLASGRLSPTKPPSGRTSPAKPPLPARSPHTAPPTLPIPSPHGTPRPPRRSASCRARSRGVRPRVPAGECLAVDELWPLLFPGFDTQRDADGGTLLVKRAALRILLVDVRPRPMYEAGHLRGAECVCIDPALLRTPPVSAAELAASLGGEEAACFAARGTYDLLVLYDEQTRAFGAPGSRTPEQVCLDAVVRAVQPDIPHAPALLRGGYTSWARAVGERGVVASPHAQRDMLEAVRQSRLDGYRVPGSDVVSRPPRAYHAPTTREIPPSLQTGGAGARGPTAYAPEVHGAVLAPPPRAAAPAGSVHRLPAARAPEARADVLRDVRVGMSGLRNFGNTCYMNATLQCLSATVVLARYMLDGTFKRAVNVHNPLGTRGALAEAFAQLLRALWSQQYAALAPHAFREQIARFAPAFASSDQQDSQEFLTFLLDGLHEDLNLVQQRPPAIELGEAQQAELDRLPPQLASVAEWSMYRRRNDSVIVDAFQGQLRNQLRCLTCGHTSTTYNAFLSLSLPVAHARGVHTTTLLQCVDLFVREEILEKSNAWNCPRCKKARRATKKLSLSRLPPILVVHLKRFTYKGPVTNKIDTPVHFPTTALDLSNYMPPPLPPGTAVQGIPASESQRPPYLYDLYAVTHHFGTLTSGHYTASIKNQNTWFYCDDTRITPDDPARLQSASPVAYKAQVARRPTLFYGVPFVGTIVVGSFGLAQFTQVRYKQHDERHRAVSHEEQLKLKHDRKRLDIREEYFKLMAKGDGLDDWEPKRVERPAGMPEWGGVPQPAPPGKEAVDADLAPDSRSSFFARRAVHAEERPPGEEDTAPAPTPRKPAVVLGPDGKPCRACNARVAFGAAMRAQRTPKTPQEPCPPDVEELGHSTWTFLHSAAAYFPDAPSAEQRAAMQGVLDALPLVYPCSACAEELRAEYARQPPTARADAVASAASLQHYLCTLHNEVNARLGKPVWDCSDTQRLRHRWYEPADESACA</sequence>
<comment type="similarity">
    <text evidence="6">Belongs to the peptidase C19 family.</text>
</comment>
<dbReference type="Gene3D" id="3.90.70.10">
    <property type="entry name" value="Cysteine proteinases"/>
    <property type="match status" value="1"/>
</dbReference>
<dbReference type="GO" id="GO:0004843">
    <property type="term" value="F:cysteine-type deubiquitinase activity"/>
    <property type="evidence" value="ECO:0007669"/>
    <property type="project" value="UniProtKB-EC"/>
</dbReference>
<dbReference type="Gene3D" id="1.20.58.80">
    <property type="entry name" value="Phosphotransferase system, lactose/cellobiose-type IIA subunit"/>
    <property type="match status" value="1"/>
</dbReference>
<protein>
    <recommendedName>
        <fullName evidence="20">Sulfhydryl oxidase</fullName>
        <ecNumber evidence="20">1.8.3.2</ecNumber>
    </recommendedName>
</protein>
<keyword evidence="17" id="KW-0496">Mitochondrion</keyword>
<dbReference type="PROSITE" id="PS51324">
    <property type="entry name" value="ERV_ALR"/>
    <property type="match status" value="1"/>
</dbReference>
<dbReference type="Pfam" id="PF14138">
    <property type="entry name" value="COX16"/>
    <property type="match status" value="1"/>
</dbReference>
<dbReference type="EMBL" id="CP119935">
    <property type="protein sequence ID" value="WFD02441.1"/>
    <property type="molecule type" value="Genomic_DNA"/>
</dbReference>
<dbReference type="InterPro" id="IPR020164">
    <property type="entry name" value="Cyt_c_Oxase_assmbl_COX16"/>
</dbReference>
<evidence type="ECO:0000256" key="18">
    <source>
        <dbReference type="ARBA" id="ARBA00023136"/>
    </source>
</evidence>
<evidence type="ECO:0000256" key="2">
    <source>
        <dbReference type="ARBA" id="ARBA00001974"/>
    </source>
</evidence>
<evidence type="ECO:0000313" key="26">
    <source>
        <dbReference type="Proteomes" id="UP001214603"/>
    </source>
</evidence>
<dbReference type="Gene3D" id="3.40.250.10">
    <property type="entry name" value="Rhodanese-like domain"/>
    <property type="match status" value="1"/>
</dbReference>
<evidence type="ECO:0000313" key="25">
    <source>
        <dbReference type="EMBL" id="WFD02441.1"/>
    </source>
</evidence>
<evidence type="ECO:0000256" key="4">
    <source>
        <dbReference type="ARBA" id="ARBA00004434"/>
    </source>
</evidence>
<dbReference type="SUPFAM" id="SSF69000">
    <property type="entry name" value="FAD-dependent thiol oxidase"/>
    <property type="match status" value="1"/>
</dbReference>
<dbReference type="PANTHER" id="PTHR21646">
    <property type="entry name" value="UBIQUITIN CARBOXYL-TERMINAL HYDROLASE"/>
    <property type="match status" value="1"/>
</dbReference>
<feature type="domain" description="Rhodanese" evidence="22">
    <location>
        <begin position="299"/>
        <end position="417"/>
    </location>
</feature>
<feature type="region of interest" description="Disordered" evidence="21">
    <location>
        <begin position="1"/>
        <end position="23"/>
    </location>
</feature>
<keyword evidence="12 25" id="KW-0378">Hydrolase</keyword>
<evidence type="ECO:0000256" key="10">
    <source>
        <dbReference type="ARBA" id="ARBA00022786"/>
    </source>
</evidence>
<feature type="domain" description="ERV/ALR sulfhydryl oxidase" evidence="24">
    <location>
        <begin position="1057"/>
        <end position="1165"/>
    </location>
</feature>
<keyword evidence="14 20" id="KW-0274">FAD</keyword>
<dbReference type="PROSITE" id="PS50206">
    <property type="entry name" value="RHODANESE_3"/>
    <property type="match status" value="1"/>
</dbReference>
<dbReference type="InterPro" id="IPR017905">
    <property type="entry name" value="ERV/ALR_sulphydryl_oxidase"/>
</dbReference>
<feature type="region of interest" description="Disordered" evidence="21">
    <location>
        <begin position="143"/>
        <end position="256"/>
    </location>
</feature>
<dbReference type="InterPro" id="IPR036873">
    <property type="entry name" value="Rhodanese-like_dom_sf"/>
</dbReference>
<dbReference type="SUPFAM" id="SSF52821">
    <property type="entry name" value="Rhodanese/Cell cycle control phosphatase"/>
    <property type="match status" value="1"/>
</dbReference>
<keyword evidence="26" id="KW-1185">Reference proteome</keyword>
<keyword evidence="15" id="KW-1133">Transmembrane helix</keyword>
<evidence type="ECO:0000256" key="12">
    <source>
        <dbReference type="ARBA" id="ARBA00022801"/>
    </source>
</evidence>
<dbReference type="SMART" id="SM00450">
    <property type="entry name" value="RHOD"/>
    <property type="match status" value="1"/>
</dbReference>
<evidence type="ECO:0000256" key="7">
    <source>
        <dbReference type="ARBA" id="ARBA00022630"/>
    </source>
</evidence>
<comment type="catalytic activity">
    <reaction evidence="20">
        <text>2 R'C(R)SH + O2 = R'C(R)S-S(R)CR' + H2O2</text>
        <dbReference type="Rhea" id="RHEA:17357"/>
        <dbReference type="ChEBI" id="CHEBI:15379"/>
        <dbReference type="ChEBI" id="CHEBI:16240"/>
        <dbReference type="ChEBI" id="CHEBI:16520"/>
        <dbReference type="ChEBI" id="CHEBI:17412"/>
        <dbReference type="EC" id="1.8.3.2"/>
    </reaction>
</comment>
<evidence type="ECO:0000259" key="24">
    <source>
        <dbReference type="PROSITE" id="PS51324"/>
    </source>
</evidence>
<feature type="domain" description="USP" evidence="23">
    <location>
        <begin position="525"/>
        <end position="881"/>
    </location>
</feature>
<organism evidence="25 26">
    <name type="scientific">Malassezia obtusa</name>
    <dbReference type="NCBI Taxonomy" id="76774"/>
    <lineage>
        <taxon>Eukaryota</taxon>
        <taxon>Fungi</taxon>
        <taxon>Dikarya</taxon>
        <taxon>Basidiomycota</taxon>
        <taxon>Ustilaginomycotina</taxon>
        <taxon>Malasseziomycetes</taxon>
        <taxon>Malasseziales</taxon>
        <taxon>Malasseziaceae</taxon>
        <taxon>Malassezia</taxon>
    </lineage>
</organism>
<dbReference type="InterPro" id="IPR036774">
    <property type="entry name" value="ERV/ALR_sulphydryl_oxid_sf"/>
</dbReference>
<evidence type="ECO:0000256" key="9">
    <source>
        <dbReference type="ARBA" id="ARBA00022692"/>
    </source>
</evidence>
<keyword evidence="7 20" id="KW-0285">Flavoprotein</keyword>
<dbReference type="CDD" id="cd02674">
    <property type="entry name" value="Peptidase_C19R"/>
    <property type="match status" value="1"/>
</dbReference>
<keyword evidence="10" id="KW-0833">Ubl conjugation pathway</keyword>
<feature type="region of interest" description="Disordered" evidence="21">
    <location>
        <begin position="951"/>
        <end position="984"/>
    </location>
</feature>
<dbReference type="PANTHER" id="PTHR21646:SF95">
    <property type="entry name" value="UBIQUITIN CARBOXYL-TERMINAL HYDROLASE 4-RELATED"/>
    <property type="match status" value="1"/>
</dbReference>
<evidence type="ECO:0000256" key="20">
    <source>
        <dbReference type="RuleBase" id="RU371123"/>
    </source>
</evidence>
<dbReference type="GO" id="GO:0006508">
    <property type="term" value="P:proteolysis"/>
    <property type="evidence" value="ECO:0007669"/>
    <property type="project" value="UniProtKB-KW"/>
</dbReference>
<evidence type="ECO:0000256" key="3">
    <source>
        <dbReference type="ARBA" id="ARBA00002490"/>
    </source>
</evidence>
<keyword evidence="16 20" id="KW-0560">Oxidoreductase</keyword>
<dbReference type="EC" id="1.8.3.2" evidence="20"/>
<keyword evidence="9" id="KW-0812">Transmembrane</keyword>
<feature type="compositionally biased region" description="Pro residues" evidence="21">
    <location>
        <begin position="216"/>
        <end position="242"/>
    </location>
</feature>
<dbReference type="PROSITE" id="PS50235">
    <property type="entry name" value="USP_3"/>
    <property type="match status" value="1"/>
</dbReference>
<proteinExistence type="inferred from homology"/>
<evidence type="ECO:0000256" key="6">
    <source>
        <dbReference type="ARBA" id="ARBA00009085"/>
    </source>
</evidence>
<evidence type="ECO:0000256" key="16">
    <source>
        <dbReference type="ARBA" id="ARBA00023002"/>
    </source>
</evidence>
<comment type="similarity">
    <text evidence="5">Belongs to the COX16 family.</text>
</comment>
<evidence type="ECO:0000256" key="19">
    <source>
        <dbReference type="ARBA" id="ARBA00023157"/>
    </source>
</evidence>
<evidence type="ECO:0000256" key="11">
    <source>
        <dbReference type="ARBA" id="ARBA00022792"/>
    </source>
</evidence>
<dbReference type="Pfam" id="PF04777">
    <property type="entry name" value="Evr1_Alr"/>
    <property type="match status" value="1"/>
</dbReference>
<evidence type="ECO:0000259" key="23">
    <source>
        <dbReference type="PROSITE" id="PS50235"/>
    </source>
</evidence>
<dbReference type="InterPro" id="IPR015063">
    <property type="entry name" value="USP8_dimer"/>
</dbReference>